<dbReference type="Proteomes" id="UP001454489">
    <property type="component" value="Unassembled WGS sequence"/>
</dbReference>
<name>A0ABV1HGM6_9FIRM</name>
<reference evidence="2 3" key="1">
    <citation type="submission" date="2024-03" db="EMBL/GenBank/DDBJ databases">
        <title>Human intestinal bacterial collection.</title>
        <authorList>
            <person name="Pauvert C."/>
            <person name="Hitch T.C.A."/>
            <person name="Clavel T."/>
        </authorList>
    </citation>
    <scope>NUCLEOTIDE SEQUENCE [LARGE SCALE GENOMIC DNA]</scope>
    <source>
        <strain evidence="2 3">CLA-AA-H185</strain>
    </source>
</reference>
<dbReference type="InterPro" id="IPR043765">
    <property type="entry name" value="DUF5711"/>
</dbReference>
<dbReference type="Pfam" id="PF18975">
    <property type="entry name" value="DUF5711"/>
    <property type="match status" value="1"/>
</dbReference>
<keyword evidence="1" id="KW-1133">Transmembrane helix</keyword>
<evidence type="ECO:0000313" key="3">
    <source>
        <dbReference type="Proteomes" id="UP001454489"/>
    </source>
</evidence>
<accession>A0ABV1HGM6</accession>
<sequence>MAEIRRQPFQTVKVDIEEMDRKIREHRIRMLKRAGIVLGILILLWFLLYIYHQVRTYDSHEAKVTEDRQDSAANTYLEFQGNILKYSNDGAFYTDTSNELIWNQSYEMSDPVVVMSAKYAAIGDEKGTLVYIFDKDGLCGKIETTKPIVRVKIAEQGTVALLLEENGVSYLKLCDKAGKTLAEGELHVENSGYPMDIALSKDGKRFAVSMLNISDGTIKSSIAFYNFDSAGEKKIDHVVGTKKYSDIIIPQIEFLGNDKLIAVSDQKLMLLEVSGKPQEKKSIKYGSRLRTIFYNGKYIGLILDNESSSKEEKNDVYCMQIYDNRGALVKEKTFSRTYRKAEFLNNNEVCLLNDNECTIFTLRGVEKYHEAWDKSIYKVLPGRTASRYTFILDGETVQAKLK</sequence>
<proteinExistence type="predicted"/>
<dbReference type="SUPFAM" id="SSF82171">
    <property type="entry name" value="DPP6 N-terminal domain-like"/>
    <property type="match status" value="1"/>
</dbReference>
<dbReference type="EMBL" id="JBBMEX010000019">
    <property type="protein sequence ID" value="MEQ2558869.1"/>
    <property type="molecule type" value="Genomic_DNA"/>
</dbReference>
<comment type="caution">
    <text evidence="2">The sequence shown here is derived from an EMBL/GenBank/DDBJ whole genome shotgun (WGS) entry which is preliminary data.</text>
</comment>
<keyword evidence="1" id="KW-0472">Membrane</keyword>
<organism evidence="2 3">
    <name type="scientific">Maccoyibacter intestinihominis</name>
    <dbReference type="NCBI Taxonomy" id="3133499"/>
    <lineage>
        <taxon>Bacteria</taxon>
        <taxon>Bacillati</taxon>
        <taxon>Bacillota</taxon>
        <taxon>Clostridia</taxon>
        <taxon>Lachnospirales</taxon>
        <taxon>Lachnospiraceae</taxon>
        <taxon>Maccoyibacter</taxon>
    </lineage>
</organism>
<gene>
    <name evidence="2" type="ORF">WMO43_13540</name>
</gene>
<evidence type="ECO:0000256" key="1">
    <source>
        <dbReference type="SAM" id="Phobius"/>
    </source>
</evidence>
<protein>
    <submittedName>
        <fullName evidence="2">DUF5711 family protein</fullName>
    </submittedName>
</protein>
<keyword evidence="3" id="KW-1185">Reference proteome</keyword>
<feature type="transmembrane region" description="Helical" evidence="1">
    <location>
        <begin position="31"/>
        <end position="51"/>
    </location>
</feature>
<dbReference type="RefSeq" id="WP_177963469.1">
    <property type="nucleotide sequence ID" value="NZ_JBBMEX010000019.1"/>
</dbReference>
<keyword evidence="1" id="KW-0812">Transmembrane</keyword>
<evidence type="ECO:0000313" key="2">
    <source>
        <dbReference type="EMBL" id="MEQ2558869.1"/>
    </source>
</evidence>